<evidence type="ECO:0000256" key="3">
    <source>
        <dbReference type="ARBA" id="ARBA00022737"/>
    </source>
</evidence>
<keyword evidence="3" id="KW-0677">Repeat</keyword>
<organism evidence="8 9">
    <name type="scientific">Malassezia japonica</name>
    <dbReference type="NCBI Taxonomy" id="223818"/>
    <lineage>
        <taxon>Eukaryota</taxon>
        <taxon>Fungi</taxon>
        <taxon>Dikarya</taxon>
        <taxon>Basidiomycota</taxon>
        <taxon>Ustilaginomycotina</taxon>
        <taxon>Malasseziomycetes</taxon>
        <taxon>Malasseziales</taxon>
        <taxon>Malasseziaceae</taxon>
        <taxon>Malassezia</taxon>
    </lineage>
</organism>
<comment type="function">
    <text evidence="5">Key component of the cytosolic iron-sulfur protein assembly (CIA) complex, a multiprotein complex that mediates the incorporation of iron-sulfur cluster into apoproteins specifically involved in DNA metabolism and genomic integrity. In the CIA complex, MMS19 acts as an adapter between early-acting CIA components and a subset of cellular target iron-sulfur proteins.</text>
</comment>
<dbReference type="GO" id="GO:0051604">
    <property type="term" value="P:protein maturation"/>
    <property type="evidence" value="ECO:0007669"/>
    <property type="project" value="UniProtKB-UniRule"/>
</dbReference>
<dbReference type="PANTHER" id="PTHR12891">
    <property type="entry name" value="DNA REPAIR/TRANSCRIPTION PROTEIN MET18/MMS19"/>
    <property type="match status" value="1"/>
</dbReference>
<evidence type="ECO:0000259" key="7">
    <source>
        <dbReference type="Pfam" id="PF14500"/>
    </source>
</evidence>
<dbReference type="InterPro" id="IPR039920">
    <property type="entry name" value="MMS19"/>
</dbReference>
<dbReference type="InterPro" id="IPR011989">
    <property type="entry name" value="ARM-like"/>
</dbReference>
<dbReference type="PANTHER" id="PTHR12891:SF0">
    <property type="entry name" value="MMS19 NUCLEOTIDE EXCISION REPAIR PROTEIN HOMOLOG"/>
    <property type="match status" value="1"/>
</dbReference>
<sequence>MEAAIGAYVRGTYEEVPPSVLADVSEERVSLLELVKAIGPHLTSENDAERTMAVSLLSRVVSHLAAQGPHPQLTKQIIRTLTAFFSEKLSDASALADAASRLGNDATLVPASAPRAATAAAEQRTLAQSQMLVDCLDALLALSGVGFAKDQVVDRNHFGGEEARVVSDALFSSLELRAHPQTLRYTAVRLLDSLVARNRAGLAAMRTVDGERGPPGSAFVQGYTKLVAGEKDPRVLLIHFGLARVLLLEWEMEKAQVEAFFNVIFCYFPITFRPPPDDPYHITPEMLKDALRACISASPAFAPMAMPLLLEKLSASGGSAKVDVLHTLNNALPVYGRAATEANADDVWAFLKLDILQATDDESAQWAQTTLTTMLRILYADAEPQGMANVVLDECTNELKEPSKSLAKTCMKIVQSLIDATPATSAMALKAVLTLLLGKLEEGDEDETHILALLAALLDLVQRVYTGESQRTYDSDGRPLDAFHDTLFSALTRGLERRADVAALHGLVMLVQVPGFLRADEVDYATRCIQTVLLAPEADDALREAALAGLDRILSASKRSIEEHTLPFLLEQLPYTLPAEADLFRIRLALGALARLCTAPDLFDAFVVRVCALLASACGAQRADARTVGYACALLATLQVCLEKKLAAQHTDIPKYAASLPLRLVNLLKGAQSDRVAADVAVVQYTCEILAVLVPTLSAERQETILRECLAALSACAPVPRADAPETDANLIGVVAALIVGAKRQAALPSGDALSWIEATHAFLVDRPDRAGDTFESQSAYFLLCALANKYADVAQLEAKLDALWAPLVSTRALPRRIQGVYAWVWLARGLLARGSDVGAAMLDRLQRELFGDATLGAAAAGALRVLATHDELLSKANGFQLRLLYKQRLLDRLFPEFVAGYRKGGAEQTTYLIALATLLPALPEATLVDKVIALLPLLVHTLSIPDANARASAANALHAALAQVPERLEPDDPPSALAAALDEHLATLIPHLVANVTPGPYSPPRTRTAAFQVLSALVPRIVHDTLVPYRRTVVQALGVAAQGVDDPRRTVRVHAVDCRDVWYRINVLE</sequence>
<dbReference type="Pfam" id="PF12460">
    <property type="entry name" value="MMS19_C"/>
    <property type="match status" value="1"/>
</dbReference>
<proteinExistence type="inferred from homology"/>
<dbReference type="InterPro" id="IPR024687">
    <property type="entry name" value="MMS19_C"/>
</dbReference>
<keyword evidence="5" id="KW-0227">DNA damage</keyword>
<dbReference type="SUPFAM" id="SSF48371">
    <property type="entry name" value="ARM repeat"/>
    <property type="match status" value="2"/>
</dbReference>
<gene>
    <name evidence="8" type="ORF">MJAP1_004298</name>
</gene>
<accession>A0AAF0F1W0</accession>
<dbReference type="Proteomes" id="UP001217754">
    <property type="component" value="Chromosome 9"/>
</dbReference>
<reference evidence="8" key="1">
    <citation type="submission" date="2023-03" db="EMBL/GenBank/DDBJ databases">
        <title>Mating type loci evolution in Malassezia.</title>
        <authorList>
            <person name="Coelho M.A."/>
        </authorList>
    </citation>
    <scope>NUCLEOTIDE SEQUENCE</scope>
    <source>
        <strain evidence="8">CBS 9431</strain>
    </source>
</reference>
<evidence type="ECO:0000256" key="1">
    <source>
        <dbReference type="ARBA" id="ARBA00004123"/>
    </source>
</evidence>
<dbReference type="InterPro" id="IPR029240">
    <property type="entry name" value="MMS19_N"/>
</dbReference>
<feature type="domain" description="MMS19 N-terminal" evidence="7">
    <location>
        <begin position="35"/>
        <end position="357"/>
    </location>
</feature>
<feature type="domain" description="MMS19 C-terminal" evidence="6">
    <location>
        <begin position="590"/>
        <end position="1018"/>
    </location>
</feature>
<dbReference type="AlphaFoldDB" id="A0AAF0F1W0"/>
<protein>
    <recommendedName>
        <fullName evidence="5">MMS19 nucleotide excision repair protein</fullName>
    </recommendedName>
</protein>
<dbReference type="InterPro" id="IPR016024">
    <property type="entry name" value="ARM-type_fold"/>
</dbReference>
<dbReference type="RefSeq" id="XP_060124198.1">
    <property type="nucleotide sequence ID" value="XM_060268215.1"/>
</dbReference>
<evidence type="ECO:0000256" key="5">
    <source>
        <dbReference type="RuleBase" id="RU367072"/>
    </source>
</evidence>
<name>A0AAF0F1W0_9BASI</name>
<evidence type="ECO:0000256" key="2">
    <source>
        <dbReference type="ARBA" id="ARBA00009340"/>
    </source>
</evidence>
<evidence type="ECO:0000313" key="8">
    <source>
        <dbReference type="EMBL" id="WFD41301.1"/>
    </source>
</evidence>
<comment type="similarity">
    <text evidence="2 5">Belongs to the MET18/MMS19 family.</text>
</comment>
<dbReference type="GO" id="GO:0016226">
    <property type="term" value="P:iron-sulfur cluster assembly"/>
    <property type="evidence" value="ECO:0007669"/>
    <property type="project" value="UniProtKB-UniRule"/>
</dbReference>
<dbReference type="GeneID" id="85227949"/>
<dbReference type="GO" id="GO:0005634">
    <property type="term" value="C:nucleus"/>
    <property type="evidence" value="ECO:0007669"/>
    <property type="project" value="UniProtKB-SubCell"/>
</dbReference>
<keyword evidence="5" id="KW-0234">DNA repair</keyword>
<dbReference type="Gene3D" id="1.25.10.10">
    <property type="entry name" value="Leucine-rich Repeat Variant"/>
    <property type="match status" value="2"/>
</dbReference>
<evidence type="ECO:0000313" key="9">
    <source>
        <dbReference type="Proteomes" id="UP001217754"/>
    </source>
</evidence>
<comment type="subcellular location">
    <subcellularLocation>
        <location evidence="1 5">Nucleus</location>
    </subcellularLocation>
</comment>
<dbReference type="GO" id="GO:0006281">
    <property type="term" value="P:DNA repair"/>
    <property type="evidence" value="ECO:0007669"/>
    <property type="project" value="UniProtKB-UniRule"/>
</dbReference>
<dbReference type="Pfam" id="PF14500">
    <property type="entry name" value="MMS19_N"/>
    <property type="match status" value="1"/>
</dbReference>
<keyword evidence="4 5" id="KW-0539">Nucleus</keyword>
<evidence type="ECO:0000259" key="6">
    <source>
        <dbReference type="Pfam" id="PF12460"/>
    </source>
</evidence>
<keyword evidence="9" id="KW-1185">Reference proteome</keyword>
<dbReference type="EMBL" id="CP119966">
    <property type="protein sequence ID" value="WFD41301.1"/>
    <property type="molecule type" value="Genomic_DNA"/>
</dbReference>
<dbReference type="GO" id="GO:0097361">
    <property type="term" value="C:cytosolic [4Fe-4S] assembly targeting complex"/>
    <property type="evidence" value="ECO:0007669"/>
    <property type="project" value="UniProtKB-UniRule"/>
</dbReference>
<evidence type="ECO:0000256" key="4">
    <source>
        <dbReference type="ARBA" id="ARBA00023242"/>
    </source>
</evidence>